<dbReference type="RefSeq" id="WP_133426979.1">
    <property type="nucleotide sequence ID" value="NZ_JAPMJT010000003.1"/>
</dbReference>
<protein>
    <recommendedName>
        <fullName evidence="3">Transcriptional regulator</fullName>
    </recommendedName>
</protein>
<evidence type="ECO:0000313" key="2">
    <source>
        <dbReference type="Proteomes" id="UP000294929"/>
    </source>
</evidence>
<dbReference type="EMBL" id="SDLO01000010">
    <property type="protein sequence ID" value="TDK88551.1"/>
    <property type="molecule type" value="Genomic_DNA"/>
</dbReference>
<dbReference type="Proteomes" id="UP000294929">
    <property type="component" value="Unassembled WGS sequence"/>
</dbReference>
<gene>
    <name evidence="1" type="ORF">EUA03_14085</name>
</gene>
<accession>A0A4R5WER9</accession>
<comment type="caution">
    <text evidence="1">The sequence shown here is derived from an EMBL/GenBank/DDBJ whole genome shotgun (WGS) entry which is preliminary data.</text>
</comment>
<sequence>MEALTPRTAQKVGLSRGAFYRDAREGRLDRIARGIYLPAEAPAMDWDLIEASTRRPDATICLTSALAHYDLTDEIPATVDVAIPRGSRTPAGRAAITWHHFDAATFDIGRDQMTIPGSNQTIGIYSPERCIADTFRLRGSVGYELARDALRQWLRAGGKPALLMDIAARLPRAKTPVLQALEMLT</sequence>
<dbReference type="AlphaFoldDB" id="A0A4R5WER9"/>
<organism evidence="1 2">
    <name type="scientific">Mycolicibacterium mucogenicum</name>
    <name type="common">Mycobacterium mucogenicum</name>
    <dbReference type="NCBI Taxonomy" id="56689"/>
    <lineage>
        <taxon>Bacteria</taxon>
        <taxon>Bacillati</taxon>
        <taxon>Actinomycetota</taxon>
        <taxon>Actinomycetes</taxon>
        <taxon>Mycobacteriales</taxon>
        <taxon>Mycobacteriaceae</taxon>
        <taxon>Mycolicibacterium</taxon>
    </lineage>
</organism>
<name>A0A4R5WER9_MYCMU</name>
<reference evidence="1 2" key="1">
    <citation type="submission" date="2019-01" db="EMBL/GenBank/DDBJ databases">
        <title>High-quality-draft genome sequences of five non-tuberculosis mycobacteriaceae isolated from a nosocomial environment.</title>
        <authorList>
            <person name="Tiago I."/>
            <person name="Alarico S."/>
            <person name="Pereira S.G."/>
            <person name="Coelho C."/>
            <person name="Maranha A."/>
            <person name="Empadinhas N."/>
        </authorList>
    </citation>
    <scope>NUCLEOTIDE SEQUENCE [LARGE SCALE GENOMIC DNA]</scope>
    <source>
        <strain evidence="1 2">24AIII</strain>
    </source>
</reference>
<proteinExistence type="predicted"/>
<evidence type="ECO:0008006" key="3">
    <source>
        <dbReference type="Google" id="ProtNLM"/>
    </source>
</evidence>
<evidence type="ECO:0000313" key="1">
    <source>
        <dbReference type="EMBL" id="TDK88551.1"/>
    </source>
</evidence>